<name>A0A9W8IJQ5_9FUNG</name>
<evidence type="ECO:0000313" key="2">
    <source>
        <dbReference type="Proteomes" id="UP001140074"/>
    </source>
</evidence>
<reference evidence="1" key="1">
    <citation type="submission" date="2022-07" db="EMBL/GenBank/DDBJ databases">
        <title>Phylogenomic reconstructions and comparative analyses of Kickxellomycotina fungi.</title>
        <authorList>
            <person name="Reynolds N.K."/>
            <person name="Stajich J.E."/>
            <person name="Barry K."/>
            <person name="Grigoriev I.V."/>
            <person name="Crous P."/>
            <person name="Smith M.E."/>
        </authorList>
    </citation>
    <scope>NUCLEOTIDE SEQUENCE</scope>
    <source>
        <strain evidence="1">RSA 476</strain>
    </source>
</reference>
<evidence type="ECO:0000313" key="1">
    <source>
        <dbReference type="EMBL" id="KAJ2865644.1"/>
    </source>
</evidence>
<organism evidence="1 2">
    <name type="scientific">Coemansia aciculifera</name>
    <dbReference type="NCBI Taxonomy" id="417176"/>
    <lineage>
        <taxon>Eukaryota</taxon>
        <taxon>Fungi</taxon>
        <taxon>Fungi incertae sedis</taxon>
        <taxon>Zoopagomycota</taxon>
        <taxon>Kickxellomycotina</taxon>
        <taxon>Kickxellomycetes</taxon>
        <taxon>Kickxellales</taxon>
        <taxon>Kickxellaceae</taxon>
        <taxon>Coemansia</taxon>
    </lineage>
</organism>
<keyword evidence="2" id="KW-1185">Reference proteome</keyword>
<dbReference type="AlphaFoldDB" id="A0A9W8IJQ5"/>
<comment type="caution">
    <text evidence="1">The sequence shown here is derived from an EMBL/GenBank/DDBJ whole genome shotgun (WGS) entry which is preliminary data.</text>
</comment>
<dbReference type="Proteomes" id="UP001140074">
    <property type="component" value="Unassembled WGS sequence"/>
</dbReference>
<sequence>MSDGLRRAFIDYCAVGDRPARDTDNRAGLVQQLNIVRMQVSRCHSAHECAKQFPNIGPVLATLAQSRVVACSSELSQAVVSTAMEYSKALCQTAYANHRASVWFSQIVKSLLDSASGTDTRHVYTLQGREVVSDELAAQTFCVQRLAALARAPEIGNGGKVGRREEMWAKAFSICSRSGMFELARTIIPSLDACGWAQLGRHELVERHGVQLLNVLPIEQALMIWQRVEKARALLVVHLLKERDMAAGTTRILRAVFADDALGRQMELDIARLILATRDGRLVELWRHLCHNNADVIQTRNKERGSLIIEDLFGGPGAYQTDALERQWACVVEARRKTSMEEAFGTWMRIVAVANDDCVPLLLQQHFGRPGSSGLTRQQVAEREMALEVAAFLQAPLARASEAKSWAFLGSFASAGADDYVSANDDLAGIKYWRRQVRWRNQV</sequence>
<proteinExistence type="predicted"/>
<protein>
    <submittedName>
        <fullName evidence="1">Uncharacterized protein</fullName>
    </submittedName>
</protein>
<dbReference type="EMBL" id="JANBUY010000055">
    <property type="protein sequence ID" value="KAJ2865644.1"/>
    <property type="molecule type" value="Genomic_DNA"/>
</dbReference>
<gene>
    <name evidence="1" type="ORF">GGH94_002088</name>
</gene>
<accession>A0A9W8IJQ5</accession>